<keyword evidence="3" id="KW-1185">Reference proteome</keyword>
<dbReference type="Gramene" id="Zm00001eb080750_T001">
    <property type="protein sequence ID" value="Zm00001eb080750_P001"/>
    <property type="gene ID" value="Zm00001eb080750"/>
</dbReference>
<feature type="compositionally biased region" description="Basic and acidic residues" evidence="1">
    <location>
        <begin position="12"/>
        <end position="31"/>
    </location>
</feature>
<evidence type="ECO:0000313" key="2">
    <source>
        <dbReference type="EnsemblPlants" id="Zm00001eb080750_P001"/>
    </source>
</evidence>
<accession>A0A804MF47</accession>
<evidence type="ECO:0000313" key="3">
    <source>
        <dbReference type="Proteomes" id="UP000007305"/>
    </source>
</evidence>
<feature type="compositionally biased region" description="Low complexity" evidence="1">
    <location>
        <begin position="51"/>
        <end position="60"/>
    </location>
</feature>
<dbReference type="InParanoid" id="A0A804MF47"/>
<feature type="compositionally biased region" description="Basic residues" evidence="1">
    <location>
        <begin position="97"/>
        <end position="108"/>
    </location>
</feature>
<sequence length="177" mass="19747">MPVIPRPSRHPPPRDAADADPHGARTTPDDERVLAEFLEASLRVPDLSLPRGSASASRRGAGTGRDPFSRPCLGRRGHGAAGDSGGSGVRRVPCDRRSRRSRGARRRGGGVGARVAASEEEKRGLGRWFRRRDLEPREEFFWFRPMSAYEDRVLDAAFLGSTYRAFRYSHPYVRMSM</sequence>
<feature type="region of interest" description="Disordered" evidence="1">
    <location>
        <begin position="1"/>
        <end position="31"/>
    </location>
</feature>
<reference evidence="2" key="2">
    <citation type="submission" date="2019-07" db="EMBL/GenBank/DDBJ databases">
        <authorList>
            <person name="Seetharam A."/>
            <person name="Woodhouse M."/>
            <person name="Cannon E."/>
        </authorList>
    </citation>
    <scope>NUCLEOTIDE SEQUENCE [LARGE SCALE GENOMIC DNA]</scope>
    <source>
        <strain evidence="2">cv. B73</strain>
    </source>
</reference>
<protein>
    <submittedName>
        <fullName evidence="2">Uncharacterized protein</fullName>
    </submittedName>
</protein>
<reference evidence="2" key="3">
    <citation type="submission" date="2021-05" db="UniProtKB">
        <authorList>
            <consortium name="EnsemblPlants"/>
        </authorList>
    </citation>
    <scope>IDENTIFICATION</scope>
    <source>
        <strain evidence="2">cv. B73</strain>
    </source>
</reference>
<reference evidence="3" key="1">
    <citation type="submission" date="2015-12" db="EMBL/GenBank/DDBJ databases">
        <title>Update maize B73 reference genome by single molecule sequencing technologies.</title>
        <authorList>
            <consortium name="Maize Genome Sequencing Project"/>
            <person name="Ware D."/>
        </authorList>
    </citation>
    <scope>NUCLEOTIDE SEQUENCE [LARGE SCALE GENOMIC DNA]</scope>
    <source>
        <strain evidence="3">cv. B73</strain>
    </source>
</reference>
<feature type="region of interest" description="Disordered" evidence="1">
    <location>
        <begin position="45"/>
        <end position="117"/>
    </location>
</feature>
<dbReference type="FunCoup" id="A0A804MF47">
    <property type="interactions" value="470"/>
</dbReference>
<name>A0A804MF47_MAIZE</name>
<organism evidence="2 3">
    <name type="scientific">Zea mays</name>
    <name type="common">Maize</name>
    <dbReference type="NCBI Taxonomy" id="4577"/>
    <lineage>
        <taxon>Eukaryota</taxon>
        <taxon>Viridiplantae</taxon>
        <taxon>Streptophyta</taxon>
        <taxon>Embryophyta</taxon>
        <taxon>Tracheophyta</taxon>
        <taxon>Spermatophyta</taxon>
        <taxon>Magnoliopsida</taxon>
        <taxon>Liliopsida</taxon>
        <taxon>Poales</taxon>
        <taxon>Poaceae</taxon>
        <taxon>PACMAD clade</taxon>
        <taxon>Panicoideae</taxon>
        <taxon>Andropogonodae</taxon>
        <taxon>Andropogoneae</taxon>
        <taxon>Tripsacinae</taxon>
        <taxon>Zea</taxon>
    </lineage>
</organism>
<dbReference type="EnsemblPlants" id="Zm00001eb080750_T001">
    <property type="protein sequence ID" value="Zm00001eb080750_P001"/>
    <property type="gene ID" value="Zm00001eb080750"/>
</dbReference>
<dbReference type="AlphaFoldDB" id="A0A804MF47"/>
<feature type="compositionally biased region" description="Gly residues" evidence="1">
    <location>
        <begin position="79"/>
        <end position="88"/>
    </location>
</feature>
<dbReference type="Proteomes" id="UP000007305">
    <property type="component" value="Chromosome 2"/>
</dbReference>
<evidence type="ECO:0000256" key="1">
    <source>
        <dbReference type="SAM" id="MobiDB-lite"/>
    </source>
</evidence>
<proteinExistence type="predicted"/>